<feature type="compositionally biased region" description="Basic and acidic residues" evidence="1">
    <location>
        <begin position="10"/>
        <end position="22"/>
    </location>
</feature>
<sequence>MTQRTISAEAAERDDPLTDPKSQLTDREQIAILKTKEDVGFLKAALEQPTDQEGNQEPDPTIDLLEQIVKELATVKKQQTAIYKALTDLSSGPKVSRRSK</sequence>
<proteinExistence type="predicted"/>
<reference evidence="3" key="1">
    <citation type="submission" date="2016-10" db="EMBL/GenBank/DDBJ databases">
        <authorList>
            <person name="Varghese N."/>
            <person name="Submissions S."/>
        </authorList>
    </citation>
    <scope>NUCLEOTIDE SEQUENCE [LARGE SCALE GENOMIC DNA]</scope>
    <source>
        <strain evidence="3">JCM 10271</strain>
    </source>
</reference>
<dbReference type="AlphaFoldDB" id="A0A1I6AK83"/>
<accession>A0A1I6AK83</accession>
<name>A0A1I6AK83_9RHOB</name>
<feature type="region of interest" description="Disordered" evidence="1">
    <location>
        <begin position="1"/>
        <end position="22"/>
    </location>
</feature>
<keyword evidence="3" id="KW-1185">Reference proteome</keyword>
<evidence type="ECO:0000256" key="1">
    <source>
        <dbReference type="SAM" id="MobiDB-lite"/>
    </source>
</evidence>
<evidence type="ECO:0000313" key="3">
    <source>
        <dbReference type="Proteomes" id="UP000243106"/>
    </source>
</evidence>
<gene>
    <name evidence="2" type="ORF">SAMN05421853_1233</name>
</gene>
<dbReference type="RefSeq" id="WP_093015882.1">
    <property type="nucleotide sequence ID" value="NZ_FOXV01000023.1"/>
</dbReference>
<protein>
    <submittedName>
        <fullName evidence="2">Uncharacterized protein</fullName>
    </submittedName>
</protein>
<dbReference type="Proteomes" id="UP000243106">
    <property type="component" value="Unassembled WGS sequence"/>
</dbReference>
<organism evidence="2 3">
    <name type="scientific">Roseivivax halotolerans</name>
    <dbReference type="NCBI Taxonomy" id="93684"/>
    <lineage>
        <taxon>Bacteria</taxon>
        <taxon>Pseudomonadati</taxon>
        <taxon>Pseudomonadota</taxon>
        <taxon>Alphaproteobacteria</taxon>
        <taxon>Rhodobacterales</taxon>
        <taxon>Roseobacteraceae</taxon>
        <taxon>Roseivivax</taxon>
    </lineage>
</organism>
<dbReference type="EMBL" id="FOXV01000023">
    <property type="protein sequence ID" value="SFQ69093.1"/>
    <property type="molecule type" value="Genomic_DNA"/>
</dbReference>
<evidence type="ECO:0000313" key="2">
    <source>
        <dbReference type="EMBL" id="SFQ69093.1"/>
    </source>
</evidence>